<dbReference type="AlphaFoldDB" id="A0AAV9XPV9"/>
<protein>
    <submittedName>
        <fullName evidence="2">Uncharacterized protein</fullName>
    </submittedName>
</protein>
<evidence type="ECO:0000256" key="1">
    <source>
        <dbReference type="SAM" id="SignalP"/>
    </source>
</evidence>
<accession>A0AAV9XPV9</accession>
<evidence type="ECO:0000313" key="3">
    <source>
        <dbReference type="Proteomes" id="UP001365542"/>
    </source>
</evidence>
<gene>
    <name evidence="2" type="ORF">TWF694_000396</name>
</gene>
<proteinExistence type="predicted"/>
<evidence type="ECO:0000313" key="2">
    <source>
        <dbReference type="EMBL" id="KAK6543656.1"/>
    </source>
</evidence>
<name>A0AAV9XPV9_9PEZI</name>
<keyword evidence="3" id="KW-1185">Reference proteome</keyword>
<feature type="chain" id="PRO_5043889090" evidence="1">
    <location>
        <begin position="19"/>
        <end position="371"/>
    </location>
</feature>
<organism evidence="2 3">
    <name type="scientific">Orbilia ellipsospora</name>
    <dbReference type="NCBI Taxonomy" id="2528407"/>
    <lineage>
        <taxon>Eukaryota</taxon>
        <taxon>Fungi</taxon>
        <taxon>Dikarya</taxon>
        <taxon>Ascomycota</taxon>
        <taxon>Pezizomycotina</taxon>
        <taxon>Orbiliomycetes</taxon>
        <taxon>Orbiliales</taxon>
        <taxon>Orbiliaceae</taxon>
        <taxon>Orbilia</taxon>
    </lineage>
</organism>
<dbReference type="EMBL" id="JAVHJO010000001">
    <property type="protein sequence ID" value="KAK6543656.1"/>
    <property type="molecule type" value="Genomic_DNA"/>
</dbReference>
<feature type="signal peptide" evidence="1">
    <location>
        <begin position="1"/>
        <end position="18"/>
    </location>
</feature>
<keyword evidence="1" id="KW-0732">Signal</keyword>
<reference evidence="2 3" key="1">
    <citation type="submission" date="2019-10" db="EMBL/GenBank/DDBJ databases">
        <authorList>
            <person name="Palmer J.M."/>
        </authorList>
    </citation>
    <scope>NUCLEOTIDE SEQUENCE [LARGE SCALE GENOMIC DNA]</scope>
    <source>
        <strain evidence="2 3">TWF694</strain>
    </source>
</reference>
<sequence length="371" mass="39995">MRMNTLMLGVLMGTTAMAAPHPGSRHGRHKGKQDHTHLIKITKGAEVVSTLIYKREAMFAANGTAGTAGTAGTGGYPMPTYLNATFTGTSTWMESESTATITDTASPSIITTITATTTTPIITDGNNPISAVAPSASIMPSAGLTNPAIGPLPSGIRIKPWYVDPKEKNRHIYINHHQFVDGENGLAIPKQGEALRNSIVNAKELVEAWMAAKPNNNLCRISNTAFAAPLLYCNLQSKFGIRVANMNQKYNSWDAKCEDTAIEATWLAEAITNTTVATVLPNDIDAAQIPLGENPQGYFQFPVIPADPSVGRTWETFAQTFLSISPEHAIYITLEPMCDKPVNGLGWTNPAKPNDNGVLDPNGDFKHFLQY</sequence>
<comment type="caution">
    <text evidence="2">The sequence shown here is derived from an EMBL/GenBank/DDBJ whole genome shotgun (WGS) entry which is preliminary data.</text>
</comment>
<dbReference type="Proteomes" id="UP001365542">
    <property type="component" value="Unassembled WGS sequence"/>
</dbReference>